<reference evidence="5" key="2">
    <citation type="submission" date="2021-11" db="EMBL/GenBank/DDBJ databases">
        <authorList>
            <person name="Riesbeck K."/>
        </authorList>
    </citation>
    <scope>NUCLEOTIDE SEQUENCE [LARGE SCALE GENOMIC DNA]</scope>
</reference>
<protein>
    <submittedName>
        <fullName evidence="2">DUF5389 domain-containing protein</fullName>
    </submittedName>
</protein>
<organism evidence="3 4">
    <name type="scientific">Haemophilus influenzae (strain NTHi 3655)</name>
    <dbReference type="NCBI Taxonomy" id="375177"/>
    <lineage>
        <taxon>Bacteria</taxon>
        <taxon>Pseudomonadati</taxon>
        <taxon>Pseudomonadota</taxon>
        <taxon>Gammaproteobacteria</taxon>
        <taxon>Pasteurellales</taxon>
        <taxon>Pasteurellaceae</taxon>
        <taxon>Haemophilus</taxon>
    </lineage>
</organism>
<proteinExistence type="predicted"/>
<dbReference type="Proteomes" id="UP000003185">
    <property type="component" value="Unassembled WGS sequence"/>
</dbReference>
<reference evidence="3 4" key="1">
    <citation type="journal article" date="2007" name="Genome Biol.">
        <title>Characterization and modeling of the Haemophilus influenzae core and supragenomes based on the complete genomic sequences of Rd and 12 clinical nontypeable strains.</title>
        <authorList>
            <person name="Hogg J.S."/>
            <person name="Hu F.Z."/>
            <person name="Janto B."/>
            <person name="Boissy R."/>
            <person name="Hayes J."/>
            <person name="Keefe R."/>
            <person name="Post J.C."/>
            <person name="Ehrlich G.D."/>
        </authorList>
    </citation>
    <scope>NUCLEOTIDE SEQUENCE [LARGE SCALE GENOMIC DNA]</scope>
    <source>
        <strain evidence="3">3655</strain>
        <strain evidence="4">NTHi 3655</strain>
    </source>
</reference>
<keyword evidence="1" id="KW-0812">Transmembrane</keyword>
<dbReference type="Pfam" id="PF17364">
    <property type="entry name" value="DUF5389"/>
    <property type="match status" value="1"/>
</dbReference>
<dbReference type="EMBL" id="AAZF01000015">
    <property type="protein sequence ID" value="EDJ92106.1"/>
    <property type="molecule type" value="Genomic_DNA"/>
</dbReference>
<feature type="transmembrane region" description="Helical" evidence="1">
    <location>
        <begin position="12"/>
        <end position="36"/>
    </location>
</feature>
<keyword evidence="1" id="KW-1133">Transmembrane helix</keyword>
<keyword evidence="1" id="KW-0472">Membrane</keyword>
<dbReference type="RefSeq" id="WP_005658716.1">
    <property type="nucleotide sequence ID" value="NZ_AAZF01000015.1"/>
</dbReference>
<accession>A0A0H3PBX2</accession>
<evidence type="ECO:0000313" key="4">
    <source>
        <dbReference type="Proteomes" id="UP000003185"/>
    </source>
</evidence>
<evidence type="ECO:0000313" key="5">
    <source>
        <dbReference type="Proteomes" id="UP000837958"/>
    </source>
</evidence>
<sequence>MKKQSLPTKFSPFAWGLAAFCSPILLCPMALLISTVFSKNPYLSSWQINLFSTLFWVYPFILAVTARMLYRLHQHKPKLANKLLTLSAVIFYGILITICKIGL</sequence>
<dbReference type="Proteomes" id="UP000837958">
    <property type="component" value="Chromosome"/>
</dbReference>
<dbReference type="EMBL" id="OV040719">
    <property type="protein sequence ID" value="CAH0450356.1"/>
    <property type="molecule type" value="Genomic_DNA"/>
</dbReference>
<dbReference type="AlphaFoldDB" id="A0A0H3PBX2"/>
<gene>
    <name evidence="3" type="ORF">CGSHi3655_08524</name>
    <name evidence="2" type="ORF">KRLU3655_LOCUS432</name>
</gene>
<evidence type="ECO:0000313" key="3">
    <source>
        <dbReference type="EMBL" id="EDJ92106.1"/>
    </source>
</evidence>
<feature type="transmembrane region" description="Helical" evidence="1">
    <location>
        <begin position="79"/>
        <end position="98"/>
    </location>
</feature>
<evidence type="ECO:0000256" key="1">
    <source>
        <dbReference type="SAM" id="Phobius"/>
    </source>
</evidence>
<reference evidence="2" key="3">
    <citation type="submission" date="2024-01" db="EMBL/GenBank/DDBJ databases">
        <authorList>
            <person name="Riesbeck K."/>
        </authorList>
    </citation>
    <scope>NUCLEOTIDE SEQUENCE</scope>
    <source>
        <strain evidence="2">3655</strain>
    </source>
</reference>
<feature type="transmembrane region" description="Helical" evidence="1">
    <location>
        <begin position="48"/>
        <end position="70"/>
    </location>
</feature>
<dbReference type="InterPro" id="IPR035333">
    <property type="entry name" value="DUF5389"/>
</dbReference>
<evidence type="ECO:0000313" key="2">
    <source>
        <dbReference type="EMBL" id="CAH0450356.1"/>
    </source>
</evidence>
<name>A0A0H3PBX2_HAEI3</name>